<feature type="region of interest" description="Disordered" evidence="1">
    <location>
        <begin position="154"/>
        <end position="316"/>
    </location>
</feature>
<feature type="region of interest" description="Disordered" evidence="1">
    <location>
        <begin position="1"/>
        <end position="126"/>
    </location>
</feature>
<feature type="region of interest" description="Disordered" evidence="1">
    <location>
        <begin position="322"/>
        <end position="341"/>
    </location>
</feature>
<reference evidence="2" key="1">
    <citation type="journal article" date="2020" name="Stud. Mycol.">
        <title>101 Dothideomycetes genomes: a test case for predicting lifestyles and emergence of pathogens.</title>
        <authorList>
            <person name="Haridas S."/>
            <person name="Albert R."/>
            <person name="Binder M."/>
            <person name="Bloem J."/>
            <person name="Labutti K."/>
            <person name="Salamov A."/>
            <person name="Andreopoulos B."/>
            <person name="Baker S."/>
            <person name="Barry K."/>
            <person name="Bills G."/>
            <person name="Bluhm B."/>
            <person name="Cannon C."/>
            <person name="Castanera R."/>
            <person name="Culley D."/>
            <person name="Daum C."/>
            <person name="Ezra D."/>
            <person name="Gonzalez J."/>
            <person name="Henrissat B."/>
            <person name="Kuo A."/>
            <person name="Liang C."/>
            <person name="Lipzen A."/>
            <person name="Lutzoni F."/>
            <person name="Magnuson J."/>
            <person name="Mondo S."/>
            <person name="Nolan M."/>
            <person name="Ohm R."/>
            <person name="Pangilinan J."/>
            <person name="Park H.-J."/>
            <person name="Ramirez L."/>
            <person name="Alfaro M."/>
            <person name="Sun H."/>
            <person name="Tritt A."/>
            <person name="Yoshinaga Y."/>
            <person name="Zwiers L.-H."/>
            <person name="Turgeon B."/>
            <person name="Goodwin S."/>
            <person name="Spatafora J."/>
            <person name="Crous P."/>
            <person name="Grigoriev I."/>
        </authorList>
    </citation>
    <scope>NUCLEOTIDE SEQUENCE</scope>
    <source>
        <strain evidence="2">CBS 121410</strain>
    </source>
</reference>
<dbReference type="PANTHER" id="PTHR39610:SF2">
    <property type="entry name" value="BZIP DOMAIN-CONTAINING PROTEIN"/>
    <property type="match status" value="1"/>
</dbReference>
<feature type="compositionally biased region" description="Polar residues" evidence="1">
    <location>
        <begin position="280"/>
        <end position="289"/>
    </location>
</feature>
<accession>A0A9P4HS57</accession>
<feature type="compositionally biased region" description="Basic and acidic residues" evidence="1">
    <location>
        <begin position="293"/>
        <end position="316"/>
    </location>
</feature>
<comment type="caution">
    <text evidence="2">The sequence shown here is derived from an EMBL/GenBank/DDBJ whole genome shotgun (WGS) entry which is preliminary data.</text>
</comment>
<feature type="compositionally biased region" description="Low complexity" evidence="1">
    <location>
        <begin position="25"/>
        <end position="49"/>
    </location>
</feature>
<evidence type="ECO:0008006" key="4">
    <source>
        <dbReference type="Google" id="ProtNLM"/>
    </source>
</evidence>
<organism evidence="2 3">
    <name type="scientific">Saccharata proteae CBS 121410</name>
    <dbReference type="NCBI Taxonomy" id="1314787"/>
    <lineage>
        <taxon>Eukaryota</taxon>
        <taxon>Fungi</taxon>
        <taxon>Dikarya</taxon>
        <taxon>Ascomycota</taxon>
        <taxon>Pezizomycotina</taxon>
        <taxon>Dothideomycetes</taxon>
        <taxon>Dothideomycetes incertae sedis</taxon>
        <taxon>Botryosphaeriales</taxon>
        <taxon>Saccharataceae</taxon>
        <taxon>Saccharata</taxon>
    </lineage>
</organism>
<protein>
    <recommendedName>
        <fullName evidence="4">BZIP domain-containing protein</fullName>
    </recommendedName>
</protein>
<dbReference type="AlphaFoldDB" id="A0A9P4HS57"/>
<feature type="compositionally biased region" description="Low complexity" evidence="1">
    <location>
        <begin position="154"/>
        <end position="189"/>
    </location>
</feature>
<feature type="compositionally biased region" description="Low complexity" evidence="1">
    <location>
        <begin position="73"/>
        <end position="83"/>
    </location>
</feature>
<evidence type="ECO:0000313" key="3">
    <source>
        <dbReference type="Proteomes" id="UP000799776"/>
    </source>
</evidence>
<gene>
    <name evidence="2" type="ORF">K490DRAFT_68155</name>
</gene>
<evidence type="ECO:0000313" key="2">
    <source>
        <dbReference type="EMBL" id="KAF2084953.1"/>
    </source>
</evidence>
<feature type="compositionally biased region" description="Polar residues" evidence="1">
    <location>
        <begin position="1"/>
        <end position="10"/>
    </location>
</feature>
<keyword evidence="3" id="KW-1185">Reference proteome</keyword>
<name>A0A9P4HS57_9PEZI</name>
<sequence>MAPDLNSTPPSTRPHSDQTHPTNGTTTAAAMSPRTSTSRRTSTSSRRASQIFPMSPPPLPLASPGGGVGGAASGATTVSPGSGHSHQSGFPPLSPHAGGTAGGGSGSGRQQEGEPGVPMRHPRPLTAAELHLELEQEQEAVVNRLTRELSALRAHSASVASNATTASMSSTSTGAPGIQQQQQPYQPHPFLFEATDPTQAHAGALTGPTHPTAARQRSESSVSRGSVSGGTAERAAERGDGGRGSVTLPHRYSVSGQQGPYQQHQQQQHTPSGQHLGDSSWLSNSSARSPGTRFEEAAQHKVELEEAKRENEGLRRRIRELEAELRGRRRSSAADTSGLQT</sequence>
<feature type="compositionally biased region" description="Low complexity" evidence="1">
    <location>
        <begin position="255"/>
        <end position="275"/>
    </location>
</feature>
<proteinExistence type="predicted"/>
<dbReference type="PANTHER" id="PTHR39610">
    <property type="entry name" value="BZIP DOMAIN-CONTAINING PROTEIN-RELATED"/>
    <property type="match status" value="1"/>
</dbReference>
<dbReference type="Proteomes" id="UP000799776">
    <property type="component" value="Unassembled WGS sequence"/>
</dbReference>
<dbReference type="EMBL" id="ML978735">
    <property type="protein sequence ID" value="KAF2084953.1"/>
    <property type="molecule type" value="Genomic_DNA"/>
</dbReference>
<evidence type="ECO:0000256" key="1">
    <source>
        <dbReference type="SAM" id="MobiDB-lite"/>
    </source>
</evidence>
<feature type="compositionally biased region" description="Low complexity" evidence="1">
    <location>
        <begin position="219"/>
        <end position="233"/>
    </location>
</feature>
<dbReference type="OrthoDB" id="5401654at2759"/>